<proteinExistence type="predicted"/>
<keyword evidence="1" id="KW-0547">Nucleotide-binding</keyword>
<dbReference type="Gene3D" id="3.40.50.300">
    <property type="entry name" value="P-loop containing nucleotide triphosphate hydrolases"/>
    <property type="match status" value="1"/>
</dbReference>
<keyword evidence="2" id="KW-0067">ATP-binding</keyword>
<dbReference type="SMART" id="SM00382">
    <property type="entry name" value="AAA"/>
    <property type="match status" value="1"/>
</dbReference>
<evidence type="ECO:0000259" key="3">
    <source>
        <dbReference type="PROSITE" id="PS50893"/>
    </source>
</evidence>
<name>A0A9Q3GV14_9BASI</name>
<evidence type="ECO:0000256" key="2">
    <source>
        <dbReference type="ARBA" id="ARBA00022840"/>
    </source>
</evidence>
<comment type="caution">
    <text evidence="4">The sequence shown here is derived from an EMBL/GenBank/DDBJ whole genome shotgun (WGS) entry which is preliminary data.</text>
</comment>
<dbReference type="PROSITE" id="PS50893">
    <property type="entry name" value="ABC_TRANSPORTER_2"/>
    <property type="match status" value="1"/>
</dbReference>
<dbReference type="PANTHER" id="PTHR43158">
    <property type="entry name" value="SKFA PEPTIDE EXPORT ATP-BINDING PROTEIN SKFE"/>
    <property type="match status" value="1"/>
</dbReference>
<dbReference type="InterPro" id="IPR003439">
    <property type="entry name" value="ABC_transporter-like_ATP-bd"/>
</dbReference>
<protein>
    <recommendedName>
        <fullName evidence="3">ABC transporter domain-containing protein</fullName>
    </recommendedName>
</protein>
<evidence type="ECO:0000313" key="5">
    <source>
        <dbReference type="Proteomes" id="UP000765509"/>
    </source>
</evidence>
<evidence type="ECO:0000256" key="1">
    <source>
        <dbReference type="ARBA" id="ARBA00022741"/>
    </source>
</evidence>
<accession>A0A9Q3GV14</accession>
<organism evidence="4 5">
    <name type="scientific">Austropuccinia psidii MF-1</name>
    <dbReference type="NCBI Taxonomy" id="1389203"/>
    <lineage>
        <taxon>Eukaryota</taxon>
        <taxon>Fungi</taxon>
        <taxon>Dikarya</taxon>
        <taxon>Basidiomycota</taxon>
        <taxon>Pucciniomycotina</taxon>
        <taxon>Pucciniomycetes</taxon>
        <taxon>Pucciniales</taxon>
        <taxon>Sphaerophragmiaceae</taxon>
        <taxon>Austropuccinia</taxon>
    </lineage>
</organism>
<gene>
    <name evidence="4" type="ORF">O181_020998</name>
</gene>
<dbReference type="Pfam" id="PF00005">
    <property type="entry name" value="ABC_tran"/>
    <property type="match status" value="1"/>
</dbReference>
<evidence type="ECO:0000313" key="4">
    <source>
        <dbReference type="EMBL" id="MBW0481283.1"/>
    </source>
</evidence>
<feature type="domain" description="ABC transporter" evidence="3">
    <location>
        <begin position="15"/>
        <end position="240"/>
    </location>
</feature>
<keyword evidence="5" id="KW-1185">Reference proteome</keyword>
<dbReference type="EMBL" id="AVOT02006327">
    <property type="protein sequence ID" value="MBW0481283.1"/>
    <property type="molecule type" value="Genomic_DNA"/>
</dbReference>
<dbReference type="GO" id="GO:0016887">
    <property type="term" value="F:ATP hydrolysis activity"/>
    <property type="evidence" value="ECO:0007669"/>
    <property type="project" value="InterPro"/>
</dbReference>
<sequence>MSSITLKSPSSQLAISVPNLTFSFNRQSTEVLHGINLELERGSRCLLIGANGAGKSTLLQILAGKRMTKSDVNVLGQNVFFSTPQGVTYLGTEWASNSVVRSDLVVSYFLDSVGGYRHKERRDKLLDILDVDLDWHMHQISDGERRRVQIVQGLMAPWTLLLLDEVTVDLDVMVRQELLEFLVEDAKMRNSTIIYATHIYDGLNNFPTHVCHLQLGSTTPHCPIRWPIPTPTPKVYDGIPTSALEEIRSPERIGSSLLIVALHWLKEDRELRLKLEAEGRASFKKRGALEESSVPTDSEMFYRKYDYSNNM</sequence>
<dbReference type="GO" id="GO:0005524">
    <property type="term" value="F:ATP binding"/>
    <property type="evidence" value="ECO:0007669"/>
    <property type="project" value="UniProtKB-KW"/>
</dbReference>
<dbReference type="InterPro" id="IPR003593">
    <property type="entry name" value="AAA+_ATPase"/>
</dbReference>
<dbReference type="Proteomes" id="UP000765509">
    <property type="component" value="Unassembled WGS sequence"/>
</dbReference>
<dbReference type="SUPFAM" id="SSF52540">
    <property type="entry name" value="P-loop containing nucleoside triphosphate hydrolases"/>
    <property type="match status" value="1"/>
</dbReference>
<reference evidence="4" key="1">
    <citation type="submission" date="2021-03" db="EMBL/GenBank/DDBJ databases">
        <title>Draft genome sequence of rust myrtle Austropuccinia psidii MF-1, a brazilian biotype.</title>
        <authorList>
            <person name="Quecine M.C."/>
            <person name="Pachon D.M.R."/>
            <person name="Bonatelli M.L."/>
            <person name="Correr F.H."/>
            <person name="Franceschini L.M."/>
            <person name="Leite T.F."/>
            <person name="Margarido G.R.A."/>
            <person name="Almeida C.A."/>
            <person name="Ferrarezi J.A."/>
            <person name="Labate C.A."/>
        </authorList>
    </citation>
    <scope>NUCLEOTIDE SEQUENCE</scope>
    <source>
        <strain evidence="4">MF-1</strain>
    </source>
</reference>
<dbReference type="PANTHER" id="PTHR43158:SF2">
    <property type="entry name" value="SKFA PEPTIDE EXPORT ATP-BINDING PROTEIN SKFE"/>
    <property type="match status" value="1"/>
</dbReference>
<dbReference type="InterPro" id="IPR027417">
    <property type="entry name" value="P-loop_NTPase"/>
</dbReference>
<dbReference type="AlphaFoldDB" id="A0A9Q3GV14"/>
<dbReference type="CDD" id="cd00267">
    <property type="entry name" value="ABC_ATPase"/>
    <property type="match status" value="1"/>
</dbReference>
<dbReference type="OrthoDB" id="6512918at2759"/>